<proteinExistence type="predicted"/>
<evidence type="ECO:0000313" key="7">
    <source>
        <dbReference type="Proteomes" id="UP000184452"/>
    </source>
</evidence>
<keyword evidence="3" id="KW-0732">Signal</keyword>
<keyword evidence="7" id="KW-1185">Reference proteome</keyword>
<organism evidence="6 7">
    <name type="scientific">Nocardiopsis flavescens</name>
    <dbReference type="NCBI Taxonomy" id="758803"/>
    <lineage>
        <taxon>Bacteria</taxon>
        <taxon>Bacillati</taxon>
        <taxon>Actinomycetota</taxon>
        <taxon>Actinomycetes</taxon>
        <taxon>Streptosporangiales</taxon>
        <taxon>Nocardiopsidaceae</taxon>
        <taxon>Nocardiopsis</taxon>
    </lineage>
</organism>
<accession>A0A1M6EPU0</accession>
<dbReference type="Pfam" id="PF07731">
    <property type="entry name" value="Cu-oxidase_2"/>
    <property type="match status" value="1"/>
</dbReference>
<dbReference type="PANTHER" id="PTHR11709">
    <property type="entry name" value="MULTI-COPPER OXIDASE"/>
    <property type="match status" value="1"/>
</dbReference>
<evidence type="ECO:0000256" key="1">
    <source>
        <dbReference type="ARBA" id="ARBA00022723"/>
    </source>
</evidence>
<dbReference type="GO" id="GO:0005507">
    <property type="term" value="F:copper ion binding"/>
    <property type="evidence" value="ECO:0007669"/>
    <property type="project" value="InterPro"/>
</dbReference>
<dbReference type="OrthoDB" id="345021at2"/>
<dbReference type="AlphaFoldDB" id="A0A1M6EPU0"/>
<dbReference type="InterPro" id="IPR008972">
    <property type="entry name" value="Cupredoxin"/>
</dbReference>
<reference evidence="6 7" key="1">
    <citation type="submission" date="2016-11" db="EMBL/GenBank/DDBJ databases">
        <authorList>
            <person name="Jaros S."/>
            <person name="Januszkiewicz K."/>
            <person name="Wedrychowicz H."/>
        </authorList>
    </citation>
    <scope>NUCLEOTIDE SEQUENCE [LARGE SCALE GENOMIC DNA]</scope>
    <source>
        <strain evidence="6 7">CGMCC 4.5723</strain>
    </source>
</reference>
<keyword evidence="6" id="KW-0131">Cell cycle</keyword>
<feature type="domain" description="Plastocyanin-like" evidence="4">
    <location>
        <begin position="347"/>
        <end position="451"/>
    </location>
</feature>
<feature type="chain" id="PRO_5038421233" evidence="3">
    <location>
        <begin position="29"/>
        <end position="452"/>
    </location>
</feature>
<dbReference type="Proteomes" id="UP000184452">
    <property type="component" value="Unassembled WGS sequence"/>
</dbReference>
<evidence type="ECO:0000256" key="2">
    <source>
        <dbReference type="ARBA" id="ARBA00023002"/>
    </source>
</evidence>
<evidence type="ECO:0000259" key="5">
    <source>
        <dbReference type="Pfam" id="PF07732"/>
    </source>
</evidence>
<dbReference type="GO" id="GO:0016491">
    <property type="term" value="F:oxidoreductase activity"/>
    <property type="evidence" value="ECO:0007669"/>
    <property type="project" value="UniProtKB-KW"/>
</dbReference>
<gene>
    <name evidence="6" type="ORF">SAMN05421803_102365</name>
</gene>
<keyword evidence="1" id="KW-0479">Metal-binding</keyword>
<dbReference type="PROSITE" id="PS51318">
    <property type="entry name" value="TAT"/>
    <property type="match status" value="1"/>
</dbReference>
<dbReference type="SUPFAM" id="SSF49503">
    <property type="entry name" value="Cupredoxins"/>
    <property type="match status" value="3"/>
</dbReference>
<dbReference type="InterPro" id="IPR045087">
    <property type="entry name" value="Cu-oxidase_fam"/>
</dbReference>
<dbReference type="InterPro" id="IPR002355">
    <property type="entry name" value="Cu_oxidase_Cu_BS"/>
</dbReference>
<dbReference type="Pfam" id="PF07732">
    <property type="entry name" value="Cu-oxidase_3"/>
    <property type="match status" value="1"/>
</dbReference>
<dbReference type="CDD" id="cd13900">
    <property type="entry name" value="CuRO_3_Tth-MCO_like"/>
    <property type="match status" value="1"/>
</dbReference>
<evidence type="ECO:0000313" key="6">
    <source>
        <dbReference type="EMBL" id="SHI87515.1"/>
    </source>
</evidence>
<dbReference type="GO" id="GO:0051301">
    <property type="term" value="P:cell division"/>
    <property type="evidence" value="ECO:0007669"/>
    <property type="project" value="UniProtKB-KW"/>
</dbReference>
<dbReference type="Gene3D" id="2.60.40.420">
    <property type="entry name" value="Cupredoxins - blue copper proteins"/>
    <property type="match status" value="3"/>
</dbReference>
<keyword evidence="6" id="KW-0132">Cell division</keyword>
<dbReference type="STRING" id="758803.SAMN05421803_102365"/>
<name>A0A1M6EPU0_9ACTN</name>
<evidence type="ECO:0000259" key="4">
    <source>
        <dbReference type="Pfam" id="PF07731"/>
    </source>
</evidence>
<feature type="signal peptide" evidence="3">
    <location>
        <begin position="1"/>
        <end position="28"/>
    </location>
</feature>
<dbReference type="InterPro" id="IPR006311">
    <property type="entry name" value="TAT_signal"/>
</dbReference>
<dbReference type="PROSITE" id="PS00080">
    <property type="entry name" value="MULTICOPPER_OXIDASE2"/>
    <property type="match status" value="1"/>
</dbReference>
<evidence type="ECO:0000256" key="3">
    <source>
        <dbReference type="SAM" id="SignalP"/>
    </source>
</evidence>
<dbReference type="GO" id="GO:0030288">
    <property type="term" value="C:outer membrane-bounded periplasmic space"/>
    <property type="evidence" value="ECO:0007669"/>
    <property type="project" value="TreeGrafter"/>
</dbReference>
<sequence length="452" mass="47743">MTTEAPHRSPLKRRAFLAAAGAALAAAAAVPAVRALTAPDLPTGRPRLPELPELATTDAGGVRVAALTAAASGPGLAYNGTSPGPLLRLREGDRVRVDFTNATGAPSSLHLHGLPLTPDVDRPLEHVMPGGSSSQEFTVTPGCAGTYWYHPHAHGDVERQLLAGLAGPIVVAGPADEEPGLREADDRLLMFTRPGRDLLVNGVSRPGATVRGGLVRLRLLNATAGDHLLLGCVRRDRSRPPLHLVATDAGPVGRPREIPEVLLAPGERAEVLVETTAAGPLGLVRLPYSVHGPDGEAGAEETVLVLDVPEDFAAVPLPAGAGPVEEPDPADAVRTRRVVFGAADGAFTIDGRVFDMDRVDARADLDTLEIWEIANDHAADHPFHLHSYPVQVLDRDGVPEPFRAWRDTVNVPAGSTVRLLVPFRHGGGRTVYHCHILNHEDLGMMGVLEVAE</sequence>
<keyword evidence="6" id="KW-0167">Capsid protein</keyword>
<dbReference type="InterPro" id="IPR011707">
    <property type="entry name" value="Cu-oxidase-like_N"/>
</dbReference>
<dbReference type="EMBL" id="FQZK01000002">
    <property type="protein sequence ID" value="SHI87515.1"/>
    <property type="molecule type" value="Genomic_DNA"/>
</dbReference>
<protein>
    <submittedName>
        <fullName evidence="6">Multicopper oxidase with three cupredoxin domains (Includes cell division protein FtsP and spore coat protein CotA)</fullName>
    </submittedName>
</protein>
<dbReference type="PANTHER" id="PTHR11709:SF2">
    <property type="entry name" value="MULTICOPPER OXIDASE LPR1"/>
    <property type="match status" value="1"/>
</dbReference>
<keyword evidence="2" id="KW-0560">Oxidoreductase</keyword>
<dbReference type="RefSeq" id="WP_073376242.1">
    <property type="nucleotide sequence ID" value="NZ_FQZK01000002.1"/>
</dbReference>
<feature type="domain" description="Plastocyanin-like" evidence="5">
    <location>
        <begin position="74"/>
        <end position="174"/>
    </location>
</feature>
<keyword evidence="6" id="KW-0946">Virion</keyword>
<dbReference type="InterPro" id="IPR011706">
    <property type="entry name" value="Cu-oxidase_C"/>
</dbReference>